<feature type="binding site" evidence="3">
    <location>
        <position position="242"/>
    </location>
    <ligand>
        <name>Zn(2+)</name>
        <dbReference type="ChEBI" id="CHEBI:29105"/>
    </ligand>
</feature>
<dbReference type="InterPro" id="IPR003726">
    <property type="entry name" value="HCY_dom"/>
</dbReference>
<keyword evidence="3" id="KW-0862">Zinc</keyword>
<dbReference type="PANTHER" id="PTHR11103:SF18">
    <property type="entry name" value="SLR1189 PROTEIN"/>
    <property type="match status" value="1"/>
</dbReference>
<evidence type="ECO:0000256" key="4">
    <source>
        <dbReference type="SAM" id="MobiDB-lite"/>
    </source>
</evidence>
<organism evidence="6 7">
    <name type="scientific">Knoellia aerolata DSM 18566</name>
    <dbReference type="NCBI Taxonomy" id="1385519"/>
    <lineage>
        <taxon>Bacteria</taxon>
        <taxon>Bacillati</taxon>
        <taxon>Actinomycetota</taxon>
        <taxon>Actinomycetes</taxon>
        <taxon>Micrococcales</taxon>
        <taxon>Intrasporangiaceae</taxon>
        <taxon>Knoellia</taxon>
    </lineage>
</organism>
<gene>
    <name evidence="6" type="ORF">N801_02535</name>
</gene>
<keyword evidence="3" id="KW-0479">Metal-binding</keyword>
<dbReference type="STRING" id="1385519.N801_02535"/>
<feature type="region of interest" description="Disordered" evidence="4">
    <location>
        <begin position="1"/>
        <end position="24"/>
    </location>
</feature>
<keyword evidence="7" id="KW-1185">Reference proteome</keyword>
<comment type="caution">
    <text evidence="6">The sequence shown here is derived from an EMBL/GenBank/DDBJ whole genome shotgun (WGS) entry which is preliminary data.</text>
</comment>
<name>A0A0A0K1A8_9MICO</name>
<feature type="binding site" evidence="3">
    <location>
        <position position="311"/>
    </location>
    <ligand>
        <name>Zn(2+)</name>
        <dbReference type="ChEBI" id="CHEBI:29105"/>
    </ligand>
</feature>
<dbReference type="Gene3D" id="3.20.20.330">
    <property type="entry name" value="Homocysteine-binding-like domain"/>
    <property type="match status" value="1"/>
</dbReference>
<dbReference type="Pfam" id="PF02574">
    <property type="entry name" value="S-methyl_trans"/>
    <property type="match status" value="1"/>
</dbReference>
<sequence length="327" mass="34069">MSAGTRHGSDPVPAGSASSGGSSQTGFRWVTDGGLETDLIFRHGVDLPLFAAHPLLSDPHGRSLLTSHYSGFAEVACAAGAGLLLETPTWRASPDWVAALGGSLADVLQVNFESIVFLAGLAENLGASGHLTRSRTRVVGVIGPRGDGDIRSATGSADEFAAYHSFQVGAFAEAGAERVTAYTLTSVSEAVGVVQAARDHDLEVAISFTVETDGRLPDGTPLDAAVESLWSQAPPDGLLVNCAHPAHVAAALDEGDSWAERVTGLRVNASRQSHAQLDAAEELDEGDLTDLVAEHRRLEDRLPRLEIVGGCCGTDVRHVAALWGVTP</sequence>
<evidence type="ECO:0000256" key="3">
    <source>
        <dbReference type="PROSITE-ProRule" id="PRU00333"/>
    </source>
</evidence>
<dbReference type="GO" id="GO:0032259">
    <property type="term" value="P:methylation"/>
    <property type="evidence" value="ECO:0007669"/>
    <property type="project" value="UniProtKB-KW"/>
</dbReference>
<dbReference type="AlphaFoldDB" id="A0A0A0K1A8"/>
<evidence type="ECO:0000313" key="6">
    <source>
        <dbReference type="EMBL" id="KGN42102.1"/>
    </source>
</evidence>
<accession>A0A0A0K1A8</accession>
<feature type="binding site" evidence="3">
    <location>
        <position position="312"/>
    </location>
    <ligand>
        <name>Zn(2+)</name>
        <dbReference type="ChEBI" id="CHEBI:29105"/>
    </ligand>
</feature>
<dbReference type="OrthoDB" id="9803687at2"/>
<feature type="domain" description="Hcy-binding" evidence="5">
    <location>
        <begin position="17"/>
        <end position="326"/>
    </location>
</feature>
<evidence type="ECO:0000256" key="1">
    <source>
        <dbReference type="ARBA" id="ARBA00022603"/>
    </source>
</evidence>
<proteinExistence type="predicted"/>
<dbReference type="Proteomes" id="UP000030013">
    <property type="component" value="Unassembled WGS sequence"/>
</dbReference>
<dbReference type="GO" id="GO:0008168">
    <property type="term" value="F:methyltransferase activity"/>
    <property type="evidence" value="ECO:0007669"/>
    <property type="project" value="UniProtKB-UniRule"/>
</dbReference>
<dbReference type="PROSITE" id="PS50970">
    <property type="entry name" value="HCY"/>
    <property type="match status" value="1"/>
</dbReference>
<reference evidence="6 7" key="1">
    <citation type="submission" date="2013-08" db="EMBL/GenBank/DDBJ databases">
        <title>The genome sequence of Knoellia aerolata.</title>
        <authorList>
            <person name="Zhu W."/>
            <person name="Wang G."/>
        </authorList>
    </citation>
    <scope>NUCLEOTIDE SEQUENCE [LARGE SCALE GENOMIC DNA]</scope>
    <source>
        <strain evidence="6 7">DSM 18566</strain>
    </source>
</reference>
<dbReference type="PANTHER" id="PTHR11103">
    <property type="entry name" value="SLR1189 PROTEIN"/>
    <property type="match status" value="1"/>
</dbReference>
<evidence type="ECO:0000259" key="5">
    <source>
        <dbReference type="PROSITE" id="PS50970"/>
    </source>
</evidence>
<dbReference type="EMBL" id="AVPL01000008">
    <property type="protein sequence ID" value="KGN42102.1"/>
    <property type="molecule type" value="Genomic_DNA"/>
</dbReference>
<dbReference type="GO" id="GO:0046872">
    <property type="term" value="F:metal ion binding"/>
    <property type="evidence" value="ECO:0007669"/>
    <property type="project" value="UniProtKB-KW"/>
</dbReference>
<dbReference type="RefSeq" id="WP_084108246.1">
    <property type="nucleotide sequence ID" value="NZ_AVPL01000008.1"/>
</dbReference>
<dbReference type="InterPro" id="IPR036589">
    <property type="entry name" value="HCY_dom_sf"/>
</dbReference>
<dbReference type="SUPFAM" id="SSF82282">
    <property type="entry name" value="Homocysteine S-methyltransferase"/>
    <property type="match status" value="1"/>
</dbReference>
<keyword evidence="2 3" id="KW-0808">Transferase</keyword>
<evidence type="ECO:0000313" key="7">
    <source>
        <dbReference type="Proteomes" id="UP000030013"/>
    </source>
</evidence>
<comment type="cofactor">
    <cofactor evidence="3">
        <name>Zn(2+)</name>
        <dbReference type="ChEBI" id="CHEBI:29105"/>
    </cofactor>
</comment>
<protein>
    <recommendedName>
        <fullName evidence="5">Hcy-binding domain-containing protein</fullName>
    </recommendedName>
</protein>
<dbReference type="eggNOG" id="COG2040">
    <property type="taxonomic scope" value="Bacteria"/>
</dbReference>
<evidence type="ECO:0000256" key="2">
    <source>
        <dbReference type="ARBA" id="ARBA00022679"/>
    </source>
</evidence>
<keyword evidence="1 3" id="KW-0489">Methyltransferase</keyword>